<keyword evidence="2" id="KW-1185">Reference proteome</keyword>
<reference evidence="2" key="1">
    <citation type="journal article" date="2019" name="Int. J. Syst. Evol. Microbiol.">
        <title>The Global Catalogue of Microorganisms (GCM) 10K type strain sequencing project: providing services to taxonomists for standard genome sequencing and annotation.</title>
        <authorList>
            <consortium name="The Broad Institute Genomics Platform"/>
            <consortium name="The Broad Institute Genome Sequencing Center for Infectious Disease"/>
            <person name="Wu L."/>
            <person name="Ma J."/>
        </authorList>
    </citation>
    <scope>NUCLEOTIDE SEQUENCE [LARGE SCALE GENOMIC DNA]</scope>
    <source>
        <strain evidence="2">JCM 16673</strain>
    </source>
</reference>
<evidence type="ECO:0000313" key="2">
    <source>
        <dbReference type="Proteomes" id="UP001501353"/>
    </source>
</evidence>
<evidence type="ECO:0008006" key="3">
    <source>
        <dbReference type="Google" id="ProtNLM"/>
    </source>
</evidence>
<dbReference type="RefSeq" id="WP_344762261.1">
    <property type="nucleotide sequence ID" value="NZ_BAAAZE010000005.1"/>
</dbReference>
<dbReference type="Proteomes" id="UP001501353">
    <property type="component" value="Unassembled WGS sequence"/>
</dbReference>
<comment type="caution">
    <text evidence="1">The sequence shown here is derived from an EMBL/GenBank/DDBJ whole genome shotgun (WGS) entry which is preliminary data.</text>
</comment>
<organism evidence="1 2">
    <name type="scientific">Actimicrobium antarcticum</name>
    <dbReference type="NCBI Taxonomy" id="1051899"/>
    <lineage>
        <taxon>Bacteria</taxon>
        <taxon>Pseudomonadati</taxon>
        <taxon>Pseudomonadota</taxon>
        <taxon>Betaproteobacteria</taxon>
        <taxon>Burkholderiales</taxon>
        <taxon>Oxalobacteraceae</taxon>
        <taxon>Actimicrobium</taxon>
    </lineage>
</organism>
<gene>
    <name evidence="1" type="ORF">GCM10022212_11200</name>
</gene>
<accession>A0ABP7SW73</accession>
<proteinExistence type="predicted"/>
<protein>
    <recommendedName>
        <fullName evidence="3">FCP1 homology domain-containing protein</fullName>
    </recommendedName>
</protein>
<dbReference type="Pfam" id="PF18143">
    <property type="entry name" value="HAD_SAK_2"/>
    <property type="match status" value="1"/>
</dbReference>
<name>A0ABP7SW73_9BURK</name>
<sequence length="159" mass="17911">MKLLYLDFNGVLHDSMVMRNRKRGLYLAKADRSFFEWMPILDDLLAPYPDVQIVLSTSWVRAVSFDTAKYDLSPTLQSRVIGSTFHHPGLLQTAFDTMPRGMQILGDVERRKPASWFAIDDDAFGWPAAHRSRLVETRGDLGLSDPAAQDAVRAMLAAL</sequence>
<evidence type="ECO:0000313" key="1">
    <source>
        <dbReference type="EMBL" id="GAA4017401.1"/>
    </source>
</evidence>
<dbReference type="EMBL" id="BAAAZE010000005">
    <property type="protein sequence ID" value="GAA4017401.1"/>
    <property type="molecule type" value="Genomic_DNA"/>
</dbReference>